<evidence type="ECO:0000313" key="9">
    <source>
        <dbReference type="Proteomes" id="UP000306808"/>
    </source>
</evidence>
<name>A0A4U0PEI4_9SPHI</name>
<dbReference type="PROSITE" id="PS51257">
    <property type="entry name" value="PROKAR_LIPOPROTEIN"/>
    <property type="match status" value="1"/>
</dbReference>
<proteinExistence type="inferred from homology"/>
<dbReference type="Gene3D" id="1.25.40.390">
    <property type="match status" value="1"/>
</dbReference>
<dbReference type="InterPro" id="IPR012944">
    <property type="entry name" value="SusD_RagB_dom"/>
</dbReference>
<dbReference type="Pfam" id="PF14322">
    <property type="entry name" value="SusD-like_3"/>
    <property type="match status" value="1"/>
</dbReference>
<evidence type="ECO:0000256" key="4">
    <source>
        <dbReference type="ARBA" id="ARBA00023136"/>
    </source>
</evidence>
<comment type="caution">
    <text evidence="8">The sequence shown here is derived from an EMBL/GenBank/DDBJ whole genome shotgun (WGS) entry which is preliminary data.</text>
</comment>
<dbReference type="CDD" id="cd08977">
    <property type="entry name" value="SusD"/>
    <property type="match status" value="1"/>
</dbReference>
<feature type="domain" description="SusD-like N-terminal" evidence="7">
    <location>
        <begin position="21"/>
        <end position="219"/>
    </location>
</feature>
<protein>
    <submittedName>
        <fullName evidence="8">RagB/SusD family nutrient uptake outer membrane protein</fullName>
    </submittedName>
</protein>
<dbReference type="Pfam" id="PF07980">
    <property type="entry name" value="SusD_RagB"/>
    <property type="match status" value="1"/>
</dbReference>
<dbReference type="SUPFAM" id="SSF48452">
    <property type="entry name" value="TPR-like"/>
    <property type="match status" value="1"/>
</dbReference>
<keyword evidence="5" id="KW-0998">Cell outer membrane</keyword>
<evidence type="ECO:0000256" key="5">
    <source>
        <dbReference type="ARBA" id="ARBA00023237"/>
    </source>
</evidence>
<evidence type="ECO:0000256" key="1">
    <source>
        <dbReference type="ARBA" id="ARBA00004442"/>
    </source>
</evidence>
<keyword evidence="4" id="KW-0472">Membrane</keyword>
<gene>
    <name evidence="8" type="ORF">FAZ15_07975</name>
</gene>
<dbReference type="EMBL" id="SUME01000003">
    <property type="protein sequence ID" value="TJZ61134.1"/>
    <property type="molecule type" value="Genomic_DNA"/>
</dbReference>
<evidence type="ECO:0000256" key="3">
    <source>
        <dbReference type="ARBA" id="ARBA00022729"/>
    </source>
</evidence>
<comment type="similarity">
    <text evidence="2">Belongs to the SusD family.</text>
</comment>
<reference evidence="8 9" key="1">
    <citation type="submission" date="2019-04" db="EMBL/GenBank/DDBJ databases">
        <title>Sphingobacterium olei sp. nov., isolated from oil-contaminated soil.</title>
        <authorList>
            <person name="Liu B."/>
        </authorList>
    </citation>
    <scope>NUCLEOTIDE SEQUENCE [LARGE SCALE GENOMIC DNA]</scope>
    <source>
        <strain evidence="8 9">HAL-9</strain>
    </source>
</reference>
<dbReference type="OrthoDB" id="5694214at2"/>
<evidence type="ECO:0000313" key="8">
    <source>
        <dbReference type="EMBL" id="TJZ61134.1"/>
    </source>
</evidence>
<dbReference type="InterPro" id="IPR011990">
    <property type="entry name" value="TPR-like_helical_dom_sf"/>
</dbReference>
<organism evidence="8 9">
    <name type="scientific">Sphingobacterium olei</name>
    <dbReference type="NCBI Taxonomy" id="2571155"/>
    <lineage>
        <taxon>Bacteria</taxon>
        <taxon>Pseudomonadati</taxon>
        <taxon>Bacteroidota</taxon>
        <taxon>Sphingobacteriia</taxon>
        <taxon>Sphingobacteriales</taxon>
        <taxon>Sphingobacteriaceae</taxon>
        <taxon>Sphingobacterium</taxon>
    </lineage>
</organism>
<evidence type="ECO:0000259" key="6">
    <source>
        <dbReference type="Pfam" id="PF07980"/>
    </source>
</evidence>
<dbReference type="AlphaFoldDB" id="A0A4U0PEI4"/>
<evidence type="ECO:0000256" key="2">
    <source>
        <dbReference type="ARBA" id="ARBA00006275"/>
    </source>
</evidence>
<keyword evidence="9" id="KW-1185">Reference proteome</keyword>
<feature type="domain" description="RagB/SusD" evidence="6">
    <location>
        <begin position="354"/>
        <end position="603"/>
    </location>
</feature>
<accession>A0A4U0PEI4</accession>
<dbReference type="Proteomes" id="UP000306808">
    <property type="component" value="Unassembled WGS sequence"/>
</dbReference>
<keyword evidence="3" id="KW-0732">Signal</keyword>
<comment type="subcellular location">
    <subcellularLocation>
        <location evidence="1">Cell outer membrane</location>
    </subcellularLocation>
</comment>
<dbReference type="RefSeq" id="WP_136900792.1">
    <property type="nucleotide sequence ID" value="NZ_SUME01000003.1"/>
</dbReference>
<dbReference type="InterPro" id="IPR033985">
    <property type="entry name" value="SusD-like_N"/>
</dbReference>
<evidence type="ECO:0000259" key="7">
    <source>
        <dbReference type="Pfam" id="PF14322"/>
    </source>
</evidence>
<dbReference type="GO" id="GO:0009279">
    <property type="term" value="C:cell outer membrane"/>
    <property type="evidence" value="ECO:0007669"/>
    <property type="project" value="UniProtKB-SubCell"/>
</dbReference>
<sequence length="603" mass="67966">MKKIIYILSASVVLLTTSCKDWLELPSQKDFDSTTIFENPGRVEMALLGAYTSTFNMELYYQFGMGTDEAFSTEGETNSKNQVSNYVYNPATSPNSTYRTMYAGVEQVNVLIRNIPLMENVTEAERKQLDGFLGEAYAIRAKNMLNVVRYFGDVPYPRRPVVEEESFASSRVSRDTILDGCVADLQMAVELLPWKSQSATASERITKNAALGLLARTALYAAGYSLRWDLNSYNPGSVQLAQRSDPARIQELYEIVRAACEAVVTQGENDLVDSYETIFRDVINSRYNVESMLEYGQLGADRNESRIGYTNGIFAHQNSFHKKAQPAMAAIPTYYFEFEEGDSRRDVAIASYSLAADSTHQMNTYATHTIGKFRVNWKGDESIGVNLRDINWIDLRYADVLLMYAEAENELNNGPTTVAKEMYEKVRLRAFGGDASKIGVTPSGYQDFKDAIIQERKLELGFEGWRRTDLIRWGILFEKLTSTKQDMLDMANKTGKYTDIDLYRAYKRTPAISFNDPTVALDFIPFKTEPTADEVTDLESEGYTILEMHSGISAFNSNALTADAVWLNNIYRGLEKNKVELFPLSTGTIDDNPGLRGQQHPLY</sequence>